<feature type="compositionally biased region" description="Basic and acidic residues" evidence="1">
    <location>
        <begin position="14"/>
        <end position="30"/>
    </location>
</feature>
<dbReference type="KEGG" id="nvn:NVIE_009670"/>
<dbReference type="HOGENOM" id="CLU_3057258_0_0_2"/>
<organism evidence="2 3">
    <name type="scientific">Nitrososphaera viennensis EN76</name>
    <dbReference type="NCBI Taxonomy" id="926571"/>
    <lineage>
        <taxon>Archaea</taxon>
        <taxon>Nitrososphaerota</taxon>
        <taxon>Nitrososphaeria</taxon>
        <taxon>Nitrososphaerales</taxon>
        <taxon>Nitrososphaeraceae</taxon>
        <taxon>Nitrososphaera</taxon>
    </lineage>
</organism>
<evidence type="ECO:0000256" key="1">
    <source>
        <dbReference type="SAM" id="MobiDB-lite"/>
    </source>
</evidence>
<accession>A0A060HIN8</accession>
<proteinExistence type="predicted"/>
<dbReference type="STRING" id="926571.NVIE_009670"/>
<evidence type="ECO:0000313" key="3">
    <source>
        <dbReference type="Proteomes" id="UP000027093"/>
    </source>
</evidence>
<protein>
    <submittedName>
        <fullName evidence="2">Uncharacterized protein</fullName>
    </submittedName>
</protein>
<gene>
    <name evidence="2" type="ORF">NVIE_009670</name>
</gene>
<sequence>MHGGANEQITTTTIEHRERSEKSVRGQDRSEQVLIRRNGMDRLEPDPVAVLAV</sequence>
<dbReference type="EMBL" id="CP007536">
    <property type="protein sequence ID" value="AIC15195.1"/>
    <property type="molecule type" value="Genomic_DNA"/>
</dbReference>
<dbReference type="AlphaFoldDB" id="A0A060HIN8"/>
<name>A0A060HIN8_9ARCH</name>
<evidence type="ECO:0000313" key="2">
    <source>
        <dbReference type="EMBL" id="AIC15195.1"/>
    </source>
</evidence>
<keyword evidence="3" id="KW-1185">Reference proteome</keyword>
<reference evidence="2 3" key="1">
    <citation type="journal article" date="2014" name="Int. J. Syst. Evol. Microbiol.">
        <title>Nitrososphaera viennensis gen. nov., sp. nov., an aerobic and mesophilic, ammonia-oxidizing archaeon from soil and a member of the archaeal phylum Thaumarchaeota.</title>
        <authorList>
            <person name="Stieglmeier M."/>
            <person name="Klingl A."/>
            <person name="Alves R.J."/>
            <person name="Rittmann S.K."/>
            <person name="Melcher M."/>
            <person name="Leisch N."/>
            <person name="Schleper C."/>
        </authorList>
    </citation>
    <scope>NUCLEOTIDE SEQUENCE [LARGE SCALE GENOMIC DNA]</scope>
    <source>
        <strain evidence="2">EN76</strain>
    </source>
</reference>
<dbReference type="Proteomes" id="UP000027093">
    <property type="component" value="Chromosome"/>
</dbReference>
<feature type="region of interest" description="Disordered" evidence="1">
    <location>
        <begin position="1"/>
        <end position="30"/>
    </location>
</feature>